<dbReference type="PANTHER" id="PTHR12128:SF66">
    <property type="entry name" value="4-HYDROXY-2-OXOGLUTARATE ALDOLASE, MITOCHONDRIAL"/>
    <property type="match status" value="1"/>
</dbReference>
<proteinExistence type="inferred from homology"/>
<comment type="similarity">
    <text evidence="1 3">Belongs to the DapA family.</text>
</comment>
<sequence length="316" mass="35439">MTANKHLTAASCRGNWGTLLLPINEDDSIDFTRLSDEIDLLISARVDGIYSNGTAGEFHTQTEDEFDQVSQLLAMKCHAAGMHFQIGASHPVPIIMMERIRRTKHLNPAAFQVILPDWVRVTEQEALDFLTRIAVEASPTPIVLYNPPHAKNVLQPEQYLALAEKLPALISIKLLDGDDSWYDRMKSVADNAAIFVPGHHLATGVAKGLARGAYSNVACLSPWAAQRWWQLMQTDLEEALAVEQRIQAFFSCYIVPFAEQGYSNPALDKLLAAVGNWSNIGTRLRWPYRWIPTAEVPRVRQGANEMLPEWFFEGRT</sequence>
<evidence type="ECO:0000256" key="4">
    <source>
        <dbReference type="PIRSR" id="PIRSR001365-1"/>
    </source>
</evidence>
<dbReference type="InterPro" id="IPR013785">
    <property type="entry name" value="Aldolase_TIM"/>
</dbReference>
<feature type="active site" description="Proton donor/acceptor" evidence="4">
    <location>
        <position position="145"/>
    </location>
</feature>
<keyword evidence="6" id="KW-1185">Reference proteome</keyword>
<dbReference type="OrthoDB" id="9778880at2"/>
<keyword evidence="2 3" id="KW-0456">Lyase</keyword>
<evidence type="ECO:0000256" key="2">
    <source>
        <dbReference type="ARBA" id="ARBA00023239"/>
    </source>
</evidence>
<evidence type="ECO:0000313" key="5">
    <source>
        <dbReference type="EMBL" id="SFH83546.1"/>
    </source>
</evidence>
<reference evidence="5 6" key="1">
    <citation type="submission" date="2016-10" db="EMBL/GenBank/DDBJ databases">
        <authorList>
            <person name="de Groot N.N."/>
        </authorList>
    </citation>
    <scope>NUCLEOTIDE SEQUENCE [LARGE SCALE GENOMIC DNA]</scope>
    <source>
        <strain evidence="5 6">RK1</strain>
    </source>
</reference>
<dbReference type="InterPro" id="IPR002220">
    <property type="entry name" value="DapA-like"/>
</dbReference>
<dbReference type="STRING" id="1477437.SAMN05444682_101377"/>
<evidence type="ECO:0000256" key="1">
    <source>
        <dbReference type="ARBA" id="ARBA00007592"/>
    </source>
</evidence>
<dbReference type="RefSeq" id="WP_090623363.1">
    <property type="nucleotide sequence ID" value="NZ_FOQO01000001.1"/>
</dbReference>
<dbReference type="AlphaFoldDB" id="A0A1I3DA61"/>
<name>A0A1I3DA61_9SPHI</name>
<evidence type="ECO:0000256" key="3">
    <source>
        <dbReference type="PIRNR" id="PIRNR001365"/>
    </source>
</evidence>
<dbReference type="EMBL" id="FOQO01000001">
    <property type="protein sequence ID" value="SFH83546.1"/>
    <property type="molecule type" value="Genomic_DNA"/>
</dbReference>
<dbReference type="CDD" id="cd00408">
    <property type="entry name" value="DHDPS-like"/>
    <property type="match status" value="1"/>
</dbReference>
<feature type="active site" description="Schiff-base intermediate with substrate" evidence="4">
    <location>
        <position position="173"/>
    </location>
</feature>
<dbReference type="SUPFAM" id="SSF51569">
    <property type="entry name" value="Aldolase"/>
    <property type="match status" value="1"/>
</dbReference>
<dbReference type="PANTHER" id="PTHR12128">
    <property type="entry name" value="DIHYDRODIPICOLINATE SYNTHASE"/>
    <property type="match status" value="1"/>
</dbReference>
<dbReference type="PIRSF" id="PIRSF001365">
    <property type="entry name" value="DHDPS"/>
    <property type="match status" value="1"/>
</dbReference>
<accession>A0A1I3DA61</accession>
<dbReference type="GO" id="GO:0008840">
    <property type="term" value="F:4-hydroxy-tetrahydrodipicolinate synthase activity"/>
    <property type="evidence" value="ECO:0007669"/>
    <property type="project" value="TreeGrafter"/>
</dbReference>
<dbReference type="Proteomes" id="UP000198670">
    <property type="component" value="Unassembled WGS sequence"/>
</dbReference>
<organism evidence="5 6">
    <name type="scientific">Parapedobacter indicus</name>
    <dbReference type="NCBI Taxonomy" id="1477437"/>
    <lineage>
        <taxon>Bacteria</taxon>
        <taxon>Pseudomonadati</taxon>
        <taxon>Bacteroidota</taxon>
        <taxon>Sphingobacteriia</taxon>
        <taxon>Sphingobacteriales</taxon>
        <taxon>Sphingobacteriaceae</taxon>
        <taxon>Parapedobacter</taxon>
    </lineage>
</organism>
<dbReference type="Gene3D" id="3.20.20.70">
    <property type="entry name" value="Aldolase class I"/>
    <property type="match status" value="1"/>
</dbReference>
<dbReference type="SMART" id="SM01130">
    <property type="entry name" value="DHDPS"/>
    <property type="match status" value="1"/>
</dbReference>
<protein>
    <submittedName>
        <fullName evidence="5">Dihydrodipicolinate synthase/N-acetylneuraminate lyase</fullName>
    </submittedName>
</protein>
<evidence type="ECO:0000313" key="6">
    <source>
        <dbReference type="Proteomes" id="UP000198670"/>
    </source>
</evidence>
<dbReference type="Pfam" id="PF00701">
    <property type="entry name" value="DHDPS"/>
    <property type="match status" value="1"/>
</dbReference>
<gene>
    <name evidence="5" type="ORF">SAMN05444682_101377</name>
</gene>